<evidence type="ECO:0000256" key="1">
    <source>
        <dbReference type="ARBA" id="ARBA00004141"/>
    </source>
</evidence>
<feature type="non-terminal residue" evidence="7">
    <location>
        <position position="1"/>
    </location>
</feature>
<dbReference type="AlphaFoldDB" id="T1BPF9"/>
<keyword evidence="2 5" id="KW-0812">Transmembrane</keyword>
<feature type="domain" description="ABC-2 type transporter transmembrane" evidence="6">
    <location>
        <begin position="9"/>
        <end position="139"/>
    </location>
</feature>
<feature type="transmembrane region" description="Helical" evidence="5">
    <location>
        <begin position="58"/>
        <end position="81"/>
    </location>
</feature>
<keyword evidence="3 5" id="KW-1133">Transmembrane helix</keyword>
<dbReference type="GO" id="GO:0140359">
    <property type="term" value="F:ABC-type transporter activity"/>
    <property type="evidence" value="ECO:0007669"/>
    <property type="project" value="InterPro"/>
</dbReference>
<sequence length="166" mass="17702">FWLDRRWAMVEQIFSGPFRRSEYLGGLVLTTLLFALVGVGIMMLVGLPFIGIPSLSPLGVATVLLTVALGSIFFAGLLIALGTRLRSANAYFTIQSFLQLFVIFLSTVYYPITSNTPKILAVVFYANPLTYAANTIRDAFAGTLGGTDLEALGVLGALAIVAFGAA</sequence>
<reference evidence="7" key="2">
    <citation type="journal article" date="2014" name="ISME J.">
        <title>Microbial stratification in low pH oxic and suboxic macroscopic growths along an acid mine drainage.</title>
        <authorList>
            <person name="Mendez-Garcia C."/>
            <person name="Mesa V."/>
            <person name="Sprenger R.R."/>
            <person name="Richter M."/>
            <person name="Diez M.S."/>
            <person name="Solano J."/>
            <person name="Bargiela R."/>
            <person name="Golyshina O.V."/>
            <person name="Manteca A."/>
            <person name="Ramos J.L."/>
            <person name="Gallego J.R."/>
            <person name="Llorente I."/>
            <person name="Martins Dos Santos V.A."/>
            <person name="Jensen O.N."/>
            <person name="Pelaez A.I."/>
            <person name="Sanchez J."/>
            <person name="Ferrer M."/>
        </authorList>
    </citation>
    <scope>NUCLEOTIDE SEQUENCE</scope>
</reference>
<evidence type="ECO:0000259" key="6">
    <source>
        <dbReference type="Pfam" id="PF01061"/>
    </source>
</evidence>
<evidence type="ECO:0000256" key="5">
    <source>
        <dbReference type="SAM" id="Phobius"/>
    </source>
</evidence>
<keyword evidence="4 5" id="KW-0472">Membrane</keyword>
<organism evidence="7">
    <name type="scientific">mine drainage metagenome</name>
    <dbReference type="NCBI Taxonomy" id="410659"/>
    <lineage>
        <taxon>unclassified sequences</taxon>
        <taxon>metagenomes</taxon>
        <taxon>ecological metagenomes</taxon>
    </lineage>
</organism>
<gene>
    <name evidence="7" type="ORF">B1B_04289</name>
</gene>
<dbReference type="InterPro" id="IPR013525">
    <property type="entry name" value="ABC2_TM"/>
</dbReference>
<dbReference type="Pfam" id="PF01061">
    <property type="entry name" value="ABC2_membrane"/>
    <property type="match status" value="1"/>
</dbReference>
<dbReference type="InterPro" id="IPR051784">
    <property type="entry name" value="Nod_factor_ABC_transporter"/>
</dbReference>
<comment type="subcellular location">
    <subcellularLocation>
        <location evidence="1">Membrane</location>
        <topology evidence="1">Multi-pass membrane protein</topology>
    </subcellularLocation>
</comment>
<dbReference type="PANTHER" id="PTHR43229">
    <property type="entry name" value="NODULATION PROTEIN J"/>
    <property type="match status" value="1"/>
</dbReference>
<proteinExistence type="predicted"/>
<dbReference type="GO" id="GO:0016020">
    <property type="term" value="C:membrane"/>
    <property type="evidence" value="ECO:0007669"/>
    <property type="project" value="UniProtKB-SubCell"/>
</dbReference>
<protein>
    <submittedName>
        <fullName evidence="7">Membrane protein containing ABC-2 type transporter domain protein</fullName>
    </submittedName>
</protein>
<accession>T1BPF9</accession>
<dbReference type="PANTHER" id="PTHR43229:SF2">
    <property type="entry name" value="NODULATION PROTEIN J"/>
    <property type="match status" value="1"/>
</dbReference>
<evidence type="ECO:0000256" key="2">
    <source>
        <dbReference type="ARBA" id="ARBA00022692"/>
    </source>
</evidence>
<feature type="non-terminal residue" evidence="7">
    <location>
        <position position="166"/>
    </location>
</feature>
<evidence type="ECO:0000256" key="4">
    <source>
        <dbReference type="ARBA" id="ARBA00023136"/>
    </source>
</evidence>
<feature type="transmembrane region" description="Helical" evidence="5">
    <location>
        <begin position="23"/>
        <end position="52"/>
    </location>
</feature>
<evidence type="ECO:0000313" key="7">
    <source>
        <dbReference type="EMBL" id="EQD71737.1"/>
    </source>
</evidence>
<evidence type="ECO:0000256" key="3">
    <source>
        <dbReference type="ARBA" id="ARBA00022989"/>
    </source>
</evidence>
<dbReference type="EMBL" id="AUZY01002683">
    <property type="protein sequence ID" value="EQD71737.1"/>
    <property type="molecule type" value="Genomic_DNA"/>
</dbReference>
<name>T1BPF9_9ZZZZ</name>
<comment type="caution">
    <text evidence="7">The sequence shown here is derived from an EMBL/GenBank/DDBJ whole genome shotgun (WGS) entry which is preliminary data.</text>
</comment>
<reference evidence="7" key="1">
    <citation type="submission" date="2013-08" db="EMBL/GenBank/DDBJ databases">
        <authorList>
            <person name="Mendez C."/>
            <person name="Richter M."/>
            <person name="Ferrer M."/>
            <person name="Sanchez J."/>
        </authorList>
    </citation>
    <scope>NUCLEOTIDE SEQUENCE</scope>
</reference>